<dbReference type="EMBL" id="JALHLE010000023">
    <property type="protein sequence ID" value="MCJ2179773.1"/>
    <property type="molecule type" value="Genomic_DNA"/>
</dbReference>
<evidence type="ECO:0000313" key="1">
    <source>
        <dbReference type="EMBL" id="MCJ2179773.1"/>
    </source>
</evidence>
<comment type="caution">
    <text evidence="1">The sequence shown here is derived from an EMBL/GenBank/DDBJ whole genome shotgun (WGS) entry which is preliminary data.</text>
</comment>
<organism evidence="1 2">
    <name type="scientific">Novosphingobium album</name>
    <name type="common">ex Hu et al. 2023</name>
    <dbReference type="NCBI Taxonomy" id="2930093"/>
    <lineage>
        <taxon>Bacteria</taxon>
        <taxon>Pseudomonadati</taxon>
        <taxon>Pseudomonadota</taxon>
        <taxon>Alphaproteobacteria</taxon>
        <taxon>Sphingomonadales</taxon>
        <taxon>Sphingomonadaceae</taxon>
        <taxon>Novosphingobium</taxon>
    </lineage>
</organism>
<gene>
    <name evidence="1" type="ORF">MTR64_14460</name>
</gene>
<protein>
    <submittedName>
        <fullName evidence="1">Uncharacterized protein</fullName>
    </submittedName>
</protein>
<sequence length="50" mass="5624">MSRRIVLGARPFSVRIGSRFGTAPDKAKEIVTRTTIISQKRHCRMAAPRV</sequence>
<reference evidence="1" key="1">
    <citation type="submission" date="2022-03" db="EMBL/GenBank/DDBJ databases">
        <title>Identification of a novel bacterium isolated from mangrove sediments.</title>
        <authorList>
            <person name="Pan X."/>
        </authorList>
    </citation>
    <scope>NUCLEOTIDE SEQUENCE</scope>
    <source>
        <strain evidence="1">B2580</strain>
    </source>
</reference>
<proteinExistence type="predicted"/>
<accession>A0ABT0B463</accession>
<dbReference type="Proteomes" id="UP001162880">
    <property type="component" value="Unassembled WGS sequence"/>
</dbReference>
<name>A0ABT0B463_9SPHN</name>
<evidence type="ECO:0000313" key="2">
    <source>
        <dbReference type="Proteomes" id="UP001162880"/>
    </source>
</evidence>
<keyword evidence="2" id="KW-1185">Reference proteome</keyword>